<dbReference type="InterPro" id="IPR011990">
    <property type="entry name" value="TPR-like_helical_dom_sf"/>
</dbReference>
<dbReference type="SMART" id="SM00421">
    <property type="entry name" value="HTH_LUXR"/>
    <property type="match status" value="1"/>
</dbReference>
<keyword evidence="2" id="KW-0238">DNA-binding</keyword>
<dbReference type="Gene3D" id="1.10.10.10">
    <property type="entry name" value="Winged helix-like DNA-binding domain superfamily/Winged helix DNA-binding domain"/>
    <property type="match status" value="1"/>
</dbReference>
<accession>A0ABP9QFY0</accession>
<dbReference type="PRINTS" id="PR00038">
    <property type="entry name" value="HTHLUXR"/>
</dbReference>
<evidence type="ECO:0000256" key="1">
    <source>
        <dbReference type="ARBA" id="ARBA00023015"/>
    </source>
</evidence>
<evidence type="ECO:0000259" key="4">
    <source>
        <dbReference type="PROSITE" id="PS50043"/>
    </source>
</evidence>
<dbReference type="SUPFAM" id="SSF46894">
    <property type="entry name" value="C-terminal effector domain of the bipartite response regulators"/>
    <property type="match status" value="1"/>
</dbReference>
<dbReference type="EMBL" id="BAABJP010000023">
    <property type="protein sequence ID" value="GAA5161239.1"/>
    <property type="molecule type" value="Genomic_DNA"/>
</dbReference>
<dbReference type="InterPro" id="IPR000792">
    <property type="entry name" value="Tscrpt_reg_LuxR_C"/>
</dbReference>
<dbReference type="PANTHER" id="PTHR44688:SF16">
    <property type="entry name" value="DNA-BINDING TRANSCRIPTIONAL ACTIVATOR DEVR_DOSR"/>
    <property type="match status" value="1"/>
</dbReference>
<evidence type="ECO:0000256" key="2">
    <source>
        <dbReference type="ARBA" id="ARBA00023125"/>
    </source>
</evidence>
<dbReference type="SUPFAM" id="SSF52540">
    <property type="entry name" value="P-loop containing nucleoside triphosphate hydrolases"/>
    <property type="match status" value="1"/>
</dbReference>
<evidence type="ECO:0000256" key="3">
    <source>
        <dbReference type="ARBA" id="ARBA00023163"/>
    </source>
</evidence>
<dbReference type="InterPro" id="IPR027417">
    <property type="entry name" value="P-loop_NTPase"/>
</dbReference>
<reference evidence="6" key="1">
    <citation type="journal article" date="2019" name="Int. J. Syst. Evol. Microbiol.">
        <title>The Global Catalogue of Microorganisms (GCM) 10K type strain sequencing project: providing services to taxonomists for standard genome sequencing and annotation.</title>
        <authorList>
            <consortium name="The Broad Institute Genomics Platform"/>
            <consortium name="The Broad Institute Genome Sequencing Center for Infectious Disease"/>
            <person name="Wu L."/>
            <person name="Ma J."/>
        </authorList>
    </citation>
    <scope>NUCLEOTIDE SEQUENCE [LARGE SCALE GENOMIC DNA]</scope>
    <source>
        <strain evidence="6">JCM 18303</strain>
    </source>
</reference>
<keyword evidence="1" id="KW-0805">Transcription regulation</keyword>
<dbReference type="PANTHER" id="PTHR44688">
    <property type="entry name" value="DNA-BINDING TRANSCRIPTIONAL ACTIVATOR DEVR_DOSR"/>
    <property type="match status" value="1"/>
</dbReference>
<dbReference type="InterPro" id="IPR016032">
    <property type="entry name" value="Sig_transdc_resp-reg_C-effctor"/>
</dbReference>
<keyword evidence="3" id="KW-0804">Transcription</keyword>
<protein>
    <submittedName>
        <fullName evidence="5">LuxR family transcriptional regulator</fullName>
    </submittedName>
</protein>
<evidence type="ECO:0000313" key="5">
    <source>
        <dbReference type="EMBL" id="GAA5161239.1"/>
    </source>
</evidence>
<evidence type="ECO:0000313" key="6">
    <source>
        <dbReference type="Proteomes" id="UP001428817"/>
    </source>
</evidence>
<name>A0ABP9QFY0_9PSEU</name>
<dbReference type="CDD" id="cd06170">
    <property type="entry name" value="LuxR_C_like"/>
    <property type="match status" value="1"/>
</dbReference>
<dbReference type="Gene3D" id="1.25.40.10">
    <property type="entry name" value="Tetratricopeptide repeat domain"/>
    <property type="match status" value="1"/>
</dbReference>
<dbReference type="Pfam" id="PF00196">
    <property type="entry name" value="GerE"/>
    <property type="match status" value="1"/>
</dbReference>
<dbReference type="SUPFAM" id="SSF48452">
    <property type="entry name" value="TPR-like"/>
    <property type="match status" value="1"/>
</dbReference>
<gene>
    <name evidence="5" type="ORF">GCM10023321_45190</name>
</gene>
<dbReference type="RefSeq" id="WP_185066008.1">
    <property type="nucleotide sequence ID" value="NZ_BAABJP010000023.1"/>
</dbReference>
<proteinExistence type="predicted"/>
<keyword evidence="6" id="KW-1185">Reference proteome</keyword>
<comment type="caution">
    <text evidence="5">The sequence shown here is derived from an EMBL/GenBank/DDBJ whole genome shotgun (WGS) entry which is preliminary data.</text>
</comment>
<dbReference type="InterPro" id="IPR036388">
    <property type="entry name" value="WH-like_DNA-bd_sf"/>
</dbReference>
<organism evidence="5 6">
    <name type="scientific">Pseudonocardia eucalypti</name>
    <dbReference type="NCBI Taxonomy" id="648755"/>
    <lineage>
        <taxon>Bacteria</taxon>
        <taxon>Bacillati</taxon>
        <taxon>Actinomycetota</taxon>
        <taxon>Actinomycetes</taxon>
        <taxon>Pseudonocardiales</taxon>
        <taxon>Pseudonocardiaceae</taxon>
        <taxon>Pseudonocardia</taxon>
    </lineage>
</organism>
<dbReference type="Proteomes" id="UP001428817">
    <property type="component" value="Unassembled WGS sequence"/>
</dbReference>
<sequence length="908" mass="97823">MLLGEGGSGVGKTSLLAEAIDIGVKGGFSAVEGVAGARGSEAGLALGVSARNTSNTGIVGHGHRALITTSGLKEVKIWLLGLIKRGPVLVTIDDLHLFDTSILTALSRLIMSLGNCSIVWMVMSNPERDGVDYDLRVAQFTRLGADRIQNLGPLSRDAVTQLMTDCLGAVPDPAVIELAEGVGSAPRTVIELAHGLVQDGDLQVGDGTARLTAASAVPGLAAAGAPGAPRRFVAMVHRRLEPLSASAKKALKVAAVLGPTFSPRDLSTMLDESPVNLLPVLDEAIDRGLVVCRCEAFAFRTAPVWRVVLDSIPLPIRVLVHRQAAKTLLAQPDGLEAAALHLVHSAQHGDIDAVRIISQAAEQLLISAPATAGAFATRGMELVNPDQPDWVLLACTAVEASIREGAVDQAVSLAKDTMKQVEFDQQVSSAHAKAVASLQAWLSVALLFKGEVSEAAAMSGNALAVLEVDAAHRSRAELARLVSLCLTDNGAAVRRADEILGTRDSHARSVNVCAWTVRALGQWRDGCVDEALTLLRNTVEPNRATDSTQLLDPRWVLASMHIKLSELDEALAVIRACSRAIKESQEAKPSFAVPRILRSALHLAKGRLNDAADDARSGIELMADGYILMFAPQAWGVLGVVALRRGNLVQAKEHLDALEELFPKSYCRPWWAMRFLLTAQLAEARSGPREAMAILEDVLVNAEARREFVLEDPIAAPWCVRAAIASEMRDVAELVVATAEKLQADNPKLVALRAGAMHSRALLDRDPDALAQVAALRPNPWEQASTLEDRGLQLLARGDQDAAIDELVRAMKGYTTTGSDRDTARVRRRLRHLGVRRRHWQHVPRPAAGWDSLTETERKVAELVASGLTNREVASQVFISRHTVGFHLRQVFRKLQIHSRIDLIRYKR</sequence>
<feature type="domain" description="HTH luxR-type" evidence="4">
    <location>
        <begin position="846"/>
        <end position="908"/>
    </location>
</feature>
<dbReference type="PROSITE" id="PS50043">
    <property type="entry name" value="HTH_LUXR_2"/>
    <property type="match status" value="1"/>
</dbReference>